<dbReference type="InParanoid" id="A0A165EED3"/>
<evidence type="ECO:0000313" key="9">
    <source>
        <dbReference type="Proteomes" id="UP000076871"/>
    </source>
</evidence>
<dbReference type="CDD" id="cd11655">
    <property type="entry name" value="rap1_myb-like"/>
    <property type="match status" value="1"/>
</dbReference>
<evidence type="ECO:0000256" key="2">
    <source>
        <dbReference type="ARBA" id="ARBA00022454"/>
    </source>
</evidence>
<dbReference type="Proteomes" id="UP000076871">
    <property type="component" value="Unassembled WGS sequence"/>
</dbReference>
<keyword evidence="9" id="KW-1185">Reference proteome</keyword>
<dbReference type="STRING" id="1314785.A0A165EED3"/>
<evidence type="ECO:0000256" key="4">
    <source>
        <dbReference type="ARBA" id="ARBA00023242"/>
    </source>
</evidence>
<evidence type="ECO:0000259" key="7">
    <source>
        <dbReference type="Pfam" id="PF08914"/>
    </source>
</evidence>
<sequence>MAVKFFIQKDISHDVQADVCETIAALGGRVEPKVPRAGYILVQPGTAEEERLRLCWGKPDRPERYFVPYSYVEACKVHGMLLKQIFVHEGQPIRMHIDSSIANVNVRATLSARIMHSGGDPTASAQSARVILADPNTEVFQHLVKTYQCEPDKYVESYLWVRKCIEKGQVIYTPVVYKNPGGRRPGEERTQFTREDEEHLCQWIAKKIPYKETGGRTGNRLYQQLCEMAHDPEYAWVRRHTWQSWRERYKKNCARLDMRISEIVNERKPAHGEKGQYGYVRMPEEKPKRVRSKKARGNGAGPSDMQPEELQELEAFPPVPLPVLPGMLSATGGPSSAYTAAMNGMIYGAQPPMGPSGAVMPGLAAHLQMSMAGREPIDAETARQNATEEEMEDDESEWQIREGKPDAPRPSWAKSKQEGEEQKPATKKRKRRSVLRYERTLRTLMTSFSSDSPQGTHLIQEKKSQLHVLDVAVRQIAREFRFTIEEVQEYYDKCGDVERTRARFKKMRDVLSALKDDDDVPGSS</sequence>
<protein>
    <recommendedName>
        <fullName evidence="5">DNA-binding protein RAP1</fullName>
    </recommendedName>
</protein>
<dbReference type="GO" id="GO:0010833">
    <property type="term" value="P:telomere maintenance via telomere lengthening"/>
    <property type="evidence" value="ECO:0007669"/>
    <property type="project" value="UniProtKB-UniRule"/>
</dbReference>
<accession>A0A165EED3</accession>
<comment type="subunit">
    <text evidence="5">Homodimer.</text>
</comment>
<comment type="function">
    <text evidence="5">Involved in the regulation of telomere length, clustering and has a specific role in telomere position effect (TPE).</text>
</comment>
<keyword evidence="2 5" id="KW-0158">Chromosome</keyword>
<dbReference type="PANTHER" id="PTHR16466:SF6">
    <property type="entry name" value="TELOMERIC REPEAT-BINDING FACTOR 2-INTERACTING PROTEIN 1"/>
    <property type="match status" value="1"/>
</dbReference>
<feature type="compositionally biased region" description="Basic and acidic residues" evidence="6">
    <location>
        <begin position="398"/>
        <end position="407"/>
    </location>
</feature>
<dbReference type="GO" id="GO:0070187">
    <property type="term" value="C:shelterin complex"/>
    <property type="evidence" value="ECO:0007669"/>
    <property type="project" value="TreeGrafter"/>
</dbReference>
<evidence type="ECO:0000256" key="1">
    <source>
        <dbReference type="ARBA" id="ARBA00010467"/>
    </source>
</evidence>
<dbReference type="EMBL" id="KV427622">
    <property type="protein sequence ID" value="KZT06864.1"/>
    <property type="molecule type" value="Genomic_DNA"/>
</dbReference>
<dbReference type="RefSeq" id="XP_040764604.1">
    <property type="nucleotide sequence ID" value="XM_040904359.1"/>
</dbReference>
<dbReference type="AlphaFoldDB" id="A0A165EED3"/>
<feature type="region of interest" description="Disordered" evidence="6">
    <location>
        <begin position="284"/>
        <end position="306"/>
    </location>
</feature>
<dbReference type="InterPro" id="IPR039595">
    <property type="entry name" value="TE2IP/Rap1"/>
</dbReference>
<proteinExistence type="inferred from homology"/>
<evidence type="ECO:0000256" key="6">
    <source>
        <dbReference type="SAM" id="MobiDB-lite"/>
    </source>
</evidence>
<dbReference type="OrthoDB" id="435460at2759"/>
<dbReference type="GO" id="GO:0031848">
    <property type="term" value="P:protection from non-homologous end joining at telomere"/>
    <property type="evidence" value="ECO:0007669"/>
    <property type="project" value="TreeGrafter"/>
</dbReference>
<dbReference type="Pfam" id="PF08914">
    <property type="entry name" value="Myb_Rap1"/>
    <property type="match status" value="1"/>
</dbReference>
<evidence type="ECO:0000256" key="3">
    <source>
        <dbReference type="ARBA" id="ARBA00022895"/>
    </source>
</evidence>
<gene>
    <name evidence="8" type="ORF">LAESUDRAFT_652396</name>
</gene>
<comment type="similarity">
    <text evidence="1 5">Belongs to the RAP1 family.</text>
</comment>
<dbReference type="GeneID" id="63821389"/>
<evidence type="ECO:0000256" key="5">
    <source>
        <dbReference type="RuleBase" id="RU367107"/>
    </source>
</evidence>
<dbReference type="InterPro" id="IPR009057">
    <property type="entry name" value="Homeodomain-like_sf"/>
</dbReference>
<keyword evidence="3 5" id="KW-0779">Telomere</keyword>
<dbReference type="SUPFAM" id="SSF46689">
    <property type="entry name" value="Homeodomain-like"/>
    <property type="match status" value="1"/>
</dbReference>
<evidence type="ECO:0000313" key="8">
    <source>
        <dbReference type="EMBL" id="KZT06864.1"/>
    </source>
</evidence>
<name>A0A165EED3_9APHY</name>
<keyword evidence="4 5" id="KW-0539">Nucleus</keyword>
<feature type="compositionally biased region" description="Basic and acidic residues" evidence="6">
    <location>
        <begin position="415"/>
        <end position="424"/>
    </location>
</feature>
<comment type="subcellular location">
    <subcellularLocation>
        <location evidence="5">Nucleus</location>
    </subcellularLocation>
    <subcellularLocation>
        <location evidence="5">Chromosome</location>
        <location evidence="5">Telomere</location>
    </subcellularLocation>
</comment>
<dbReference type="InterPro" id="IPR015010">
    <property type="entry name" value="TERF2IP_Myb"/>
</dbReference>
<dbReference type="GO" id="GO:0042162">
    <property type="term" value="F:telomeric DNA binding"/>
    <property type="evidence" value="ECO:0007669"/>
    <property type="project" value="TreeGrafter"/>
</dbReference>
<organism evidence="8 9">
    <name type="scientific">Laetiporus sulphureus 93-53</name>
    <dbReference type="NCBI Taxonomy" id="1314785"/>
    <lineage>
        <taxon>Eukaryota</taxon>
        <taxon>Fungi</taxon>
        <taxon>Dikarya</taxon>
        <taxon>Basidiomycota</taxon>
        <taxon>Agaricomycotina</taxon>
        <taxon>Agaricomycetes</taxon>
        <taxon>Polyporales</taxon>
        <taxon>Laetiporus</taxon>
    </lineage>
</organism>
<feature type="region of interest" description="Disordered" evidence="6">
    <location>
        <begin position="379"/>
        <end position="433"/>
    </location>
</feature>
<feature type="domain" description="TERF2-interacting telomeric protein 1 Myb" evidence="7">
    <location>
        <begin position="192"/>
        <end position="253"/>
    </location>
</feature>
<feature type="compositionally biased region" description="Acidic residues" evidence="6">
    <location>
        <begin position="387"/>
        <end position="397"/>
    </location>
</feature>
<dbReference type="PANTHER" id="PTHR16466">
    <property type="entry name" value="TELOMERE REPEAT-BINDING FACTOR 2-INTERACTING PROTEIN 1"/>
    <property type="match status" value="1"/>
</dbReference>
<reference evidence="8 9" key="1">
    <citation type="journal article" date="2016" name="Mol. Biol. Evol.">
        <title>Comparative Genomics of Early-Diverging Mushroom-Forming Fungi Provides Insights into the Origins of Lignocellulose Decay Capabilities.</title>
        <authorList>
            <person name="Nagy L.G."/>
            <person name="Riley R."/>
            <person name="Tritt A."/>
            <person name="Adam C."/>
            <person name="Daum C."/>
            <person name="Floudas D."/>
            <person name="Sun H."/>
            <person name="Yadav J.S."/>
            <person name="Pangilinan J."/>
            <person name="Larsson K.H."/>
            <person name="Matsuura K."/>
            <person name="Barry K."/>
            <person name="Labutti K."/>
            <person name="Kuo R."/>
            <person name="Ohm R.A."/>
            <person name="Bhattacharya S.S."/>
            <person name="Shirouzu T."/>
            <person name="Yoshinaga Y."/>
            <person name="Martin F.M."/>
            <person name="Grigoriev I.V."/>
            <person name="Hibbett D.S."/>
        </authorList>
    </citation>
    <scope>NUCLEOTIDE SEQUENCE [LARGE SCALE GENOMIC DNA]</scope>
    <source>
        <strain evidence="8 9">93-53</strain>
    </source>
</reference>
<dbReference type="Gene3D" id="1.10.10.60">
    <property type="entry name" value="Homeodomain-like"/>
    <property type="match status" value="1"/>
</dbReference>